<protein>
    <submittedName>
        <fullName evidence="4">Uncharacterized protein LOC113396029</fullName>
    </submittedName>
</protein>
<evidence type="ECO:0000256" key="2">
    <source>
        <dbReference type="SAM" id="MobiDB-lite"/>
    </source>
</evidence>
<dbReference type="GeneID" id="113396029"/>
<sequence length="619" mass="71742">MHYLPLAAIDAEYEEKLAEEIKKKLSQKEIEMEGLIQERLKNEVEHLKDRFEFILQNEQVRTSYMLREAHRERKEKISALQTQLECKNLAGLMYIMCSERRKSKLEKMKLTEEYTNYIQGLQNILAESQSLILRLSRGYKTAARVDNEWREKMMKVVKHFQNFVNNFVGGTPEANQFLLDLPALFKIDAPIEDNPQEDPCEDEEISVKEEIEPSKQWWEMVDDENRPFVMFGDMADFNPPQRREVLKSVKAAKSAPKKWKEYVFNEMFLKSKCPHSHVIKNEYLRGMPSPGKWECTQTEHQTLSHGSETSRRITTASVDIRANMGSILKMITSNGTPHTHKNTLLGARDSMEIASTTKLDSIFNEMYSEAGPENEDVEEHEPVPRETTSQMEDEEVGDESMSTLGSVHNDSLQIISHVPDFDHKINYEKICPMEKCQKLQVDSFIRSLPAYMRTSPFTHIEQTYDEYEACSPEQLEILKKRIEEKKKREKVDFVVTEINPLLSWTPSLDGVAVQTSDISMSLPPCTCRVPSPSPVSSTQHVFTVADLIPVKQKVNEIDAECFFDDSIEFNRFKVIGRDESRENTYDKVKNSTRNRLDEIKNILKQHPSLYDIFQANIRC</sequence>
<name>A0ABM4AU41_VANTA</name>
<reference evidence="4" key="1">
    <citation type="submission" date="2025-08" db="UniProtKB">
        <authorList>
            <consortium name="RefSeq"/>
        </authorList>
    </citation>
    <scope>IDENTIFICATION</scope>
    <source>
        <tissue evidence="4">Whole body</tissue>
    </source>
</reference>
<keyword evidence="3" id="KW-1185">Reference proteome</keyword>
<evidence type="ECO:0000313" key="4">
    <source>
        <dbReference type="RefSeq" id="XP_064074804.1"/>
    </source>
</evidence>
<gene>
    <name evidence="4" type="primary">LOC113396029</name>
</gene>
<dbReference type="RefSeq" id="XP_064074804.1">
    <property type="nucleotide sequence ID" value="XM_064218734.1"/>
</dbReference>
<keyword evidence="1" id="KW-0175">Coiled coil</keyword>
<dbReference type="Proteomes" id="UP001652626">
    <property type="component" value="Chromosome 24"/>
</dbReference>
<feature type="coiled-coil region" evidence="1">
    <location>
        <begin position="11"/>
        <end position="57"/>
    </location>
</feature>
<feature type="region of interest" description="Disordered" evidence="2">
    <location>
        <begin position="369"/>
        <end position="396"/>
    </location>
</feature>
<evidence type="ECO:0000313" key="3">
    <source>
        <dbReference type="Proteomes" id="UP001652626"/>
    </source>
</evidence>
<proteinExistence type="predicted"/>
<accession>A0ABM4AU41</accession>
<evidence type="ECO:0000256" key="1">
    <source>
        <dbReference type="SAM" id="Coils"/>
    </source>
</evidence>
<organism evidence="3 4">
    <name type="scientific">Vanessa tameamea</name>
    <name type="common">Kamehameha butterfly</name>
    <dbReference type="NCBI Taxonomy" id="334116"/>
    <lineage>
        <taxon>Eukaryota</taxon>
        <taxon>Metazoa</taxon>
        <taxon>Ecdysozoa</taxon>
        <taxon>Arthropoda</taxon>
        <taxon>Hexapoda</taxon>
        <taxon>Insecta</taxon>
        <taxon>Pterygota</taxon>
        <taxon>Neoptera</taxon>
        <taxon>Endopterygota</taxon>
        <taxon>Lepidoptera</taxon>
        <taxon>Glossata</taxon>
        <taxon>Ditrysia</taxon>
        <taxon>Papilionoidea</taxon>
        <taxon>Nymphalidae</taxon>
        <taxon>Nymphalinae</taxon>
        <taxon>Vanessa</taxon>
    </lineage>
</organism>